<keyword evidence="5" id="KW-0029">Amino-acid transport</keyword>
<dbReference type="VEuPathDB" id="FungiDB:PABG_00542"/>
<dbReference type="Gene3D" id="3.30.750.24">
    <property type="entry name" value="STAS domain"/>
    <property type="match status" value="1"/>
</dbReference>
<dbReference type="Proteomes" id="UP000242814">
    <property type="component" value="Unassembled WGS sequence"/>
</dbReference>
<accession>A0A1D2JBU5</accession>
<dbReference type="Pfam" id="PF00916">
    <property type="entry name" value="Sulfate_transp"/>
    <property type="match status" value="1"/>
</dbReference>
<dbReference type="AlphaFoldDB" id="A0A1D2JBU5"/>
<dbReference type="GO" id="GO:0000329">
    <property type="term" value="C:fungal-type vacuole membrane"/>
    <property type="evidence" value="ECO:0007669"/>
    <property type="project" value="UniProtKB-ARBA"/>
</dbReference>
<evidence type="ECO:0000256" key="2">
    <source>
        <dbReference type="ARBA" id="ARBA00022448"/>
    </source>
</evidence>
<protein>
    <recommendedName>
        <fullName evidence="14">STAS domain-containing protein</fullName>
    </recommendedName>
</protein>
<feature type="transmembrane region" description="Helical" evidence="9">
    <location>
        <begin position="594"/>
        <end position="614"/>
    </location>
</feature>
<dbReference type="Gene3D" id="2.60.120.10">
    <property type="entry name" value="Jelly Rolls"/>
    <property type="match status" value="1"/>
</dbReference>
<evidence type="ECO:0008006" key="14">
    <source>
        <dbReference type="Google" id="ProtNLM"/>
    </source>
</evidence>
<sequence>MVSGGENTRRRTSYDSTQSHLREVQERPREPQIVEGNEATVTSASNSWHGSQSSHSEEIGSPPPIPYSTSHTERTPVRSFYHRTFQGPLDAAQYSSRGVREDTAELASLALFDGESGRHGSSLSDPQMSVPNRSGIFIDGQRNIDQSRDVQSQGPGQIPEPSEPHFQRKYSHPLPKCGTLSLKKMIQSSIPSDDGSDSNEELIPEDYTHPNLIISRGSKVQDTERTSLIQRAFRTRNQSYGTSSVDVENQTTRTGSFSKFRAICTKGRNLCSHRCNRKVCDRRTIWRKGIVYPTSLLPSVFLGLLLNILDALSYGMILFPLGEPVFARLAPDGTSMFYVSTIVAQLVYSCGGSIFRGGVGSEMIEVVPFFHKMAFMILNRVGEQNEKAVLATTILSFAISSVLTGSVFFIMGAFKLGLLTGFFPRHILIGCIGGVGWFLLATGVEVSARLSGNLEYNLDTLYKLVQLDTIFLWTLPLVIAIGLLVIKRFVKSNFLVGGYFISVGFIFYILKFALHIPLETLRNRGWVFEAPSSSVPWYHFYTLYDFSVVDWPALAETIPAMFALTFFGVLHVPINVPALGISTGEDNLNVDRELLAHGVSNALSGFLGGIQNYLVYTNSLLFIGSGGNSRLAGIMLTCATFGIMLVGPGIIGYFPIMVVGALIYMLGIELLEEALVDTWGKLHELEYITVVIIVVTMGAWDFVTGIIIGIILACVNFVVQTAQTSAVTATYSGQVAFSTVRRHPLQVKFLKEAGKQTYVIKLAGFLFFGTIASVEKQIRGLIEEKRFKDQPIRFLILDFAHVKGLDFSAAEAFTRLNRILWKRRVHMIISSLDVNGDVGKSLHNVGLFSKENWVEIFENLNSALEYCENELLKVLYQRKDAMAGDDDHTPALSLEVPKNRLQTIADTFLNSPRGDYLHQVATTALCEEQADRLSNNAMPQKWSTFQQPLPLLLQTFQGLTQENEDFWFPACSYFVMEVFDVDSILYRDGEEAQNFYLLESGMLRAENQTPQGSYFELIVAGRPCGELHFFGETKRTATVKAERHSVVWRLGIEEWKELRRKEPMLAQELMRVCFKLTAERMESITS</sequence>
<dbReference type="InterPro" id="IPR052706">
    <property type="entry name" value="Membrane-Transporter-like"/>
</dbReference>
<dbReference type="FunFam" id="3.30.750.24:FF:000012">
    <property type="entry name" value="Sulfate transporter family protein"/>
    <property type="match status" value="1"/>
</dbReference>
<evidence type="ECO:0000256" key="3">
    <source>
        <dbReference type="ARBA" id="ARBA00022554"/>
    </source>
</evidence>
<feature type="transmembrane region" description="Helical" evidence="9">
    <location>
        <begin position="388"/>
        <end position="414"/>
    </location>
</feature>
<evidence type="ECO:0000256" key="8">
    <source>
        <dbReference type="SAM" id="MobiDB-lite"/>
    </source>
</evidence>
<feature type="transmembrane region" description="Helical" evidence="9">
    <location>
        <begin position="560"/>
        <end position="582"/>
    </location>
</feature>
<reference evidence="12 13" key="1">
    <citation type="submission" date="2016-06" db="EMBL/GenBank/DDBJ databases">
        <authorList>
            <person name="Kjaerup R.B."/>
            <person name="Dalgaard T.S."/>
            <person name="Juul-Madsen H.R."/>
        </authorList>
    </citation>
    <scope>NUCLEOTIDE SEQUENCE [LARGE SCALE GENOMIC DNA]</scope>
    <source>
        <strain evidence="12 13">Pb300</strain>
    </source>
</reference>
<comment type="subcellular location">
    <subcellularLocation>
        <location evidence="1">Vacuole membrane</location>
        <topology evidence="1">Multi-pass membrane protein</topology>
    </subcellularLocation>
</comment>
<dbReference type="GO" id="GO:0034490">
    <property type="term" value="P:basic amino acid transmembrane import into vacuole"/>
    <property type="evidence" value="ECO:0007669"/>
    <property type="project" value="UniProtKB-ARBA"/>
</dbReference>
<feature type="transmembrane region" description="Helical" evidence="9">
    <location>
        <begin position="426"/>
        <end position="444"/>
    </location>
</feature>
<keyword evidence="4 9" id="KW-0812">Transmembrane</keyword>
<dbReference type="VEuPathDB" id="FungiDB:PADG_02965"/>
<dbReference type="InterPro" id="IPR018490">
    <property type="entry name" value="cNMP-bd_dom_sf"/>
</dbReference>
<dbReference type="PANTHER" id="PTHR43310">
    <property type="entry name" value="SULFATE TRANSPORTER YBAR-RELATED"/>
    <property type="match status" value="1"/>
</dbReference>
<keyword evidence="6 9" id="KW-1133">Transmembrane helix</keyword>
<feature type="compositionally biased region" description="Low complexity" evidence="8">
    <location>
        <begin position="43"/>
        <end position="54"/>
    </location>
</feature>
<dbReference type="InterPro" id="IPR014710">
    <property type="entry name" value="RmlC-like_jellyroll"/>
</dbReference>
<dbReference type="CDD" id="cd07042">
    <property type="entry name" value="STAS_SulP_like_sulfate_transporter"/>
    <property type="match status" value="1"/>
</dbReference>
<feature type="domain" description="Cyclic nucleotide-binding" evidence="10">
    <location>
        <begin position="979"/>
        <end position="1058"/>
    </location>
</feature>
<feature type="region of interest" description="Disordered" evidence="8">
    <location>
        <begin position="146"/>
        <end position="172"/>
    </location>
</feature>
<feature type="region of interest" description="Disordered" evidence="8">
    <location>
        <begin position="1"/>
        <end position="75"/>
    </location>
</feature>
<evidence type="ECO:0000259" key="11">
    <source>
        <dbReference type="PROSITE" id="PS50801"/>
    </source>
</evidence>
<dbReference type="SUPFAM" id="SSF52091">
    <property type="entry name" value="SpoIIaa-like"/>
    <property type="match status" value="1"/>
</dbReference>
<feature type="compositionally biased region" description="Basic and acidic residues" evidence="8">
    <location>
        <begin position="20"/>
        <end position="32"/>
    </location>
</feature>
<proteinExistence type="predicted"/>
<dbReference type="InterPro" id="IPR000595">
    <property type="entry name" value="cNMP-bd_dom"/>
</dbReference>
<feature type="transmembrane region" description="Helical" evidence="9">
    <location>
        <begin position="337"/>
        <end position="356"/>
    </location>
</feature>
<evidence type="ECO:0000259" key="10">
    <source>
        <dbReference type="PROSITE" id="PS50042"/>
    </source>
</evidence>
<dbReference type="Pfam" id="PF00027">
    <property type="entry name" value="cNMP_binding"/>
    <property type="match status" value="1"/>
</dbReference>
<evidence type="ECO:0000256" key="9">
    <source>
        <dbReference type="SAM" id="Phobius"/>
    </source>
</evidence>
<dbReference type="PROSITE" id="PS50801">
    <property type="entry name" value="STAS"/>
    <property type="match status" value="1"/>
</dbReference>
<feature type="domain" description="STAS" evidence="11">
    <location>
        <begin position="759"/>
        <end position="867"/>
    </location>
</feature>
<dbReference type="EMBL" id="LZYO01000207">
    <property type="protein sequence ID" value="ODH25959.1"/>
    <property type="molecule type" value="Genomic_DNA"/>
</dbReference>
<dbReference type="InterPro" id="IPR036513">
    <property type="entry name" value="STAS_dom_sf"/>
</dbReference>
<evidence type="ECO:0000256" key="7">
    <source>
        <dbReference type="ARBA" id="ARBA00023136"/>
    </source>
</evidence>
<feature type="transmembrane region" description="Helical" evidence="9">
    <location>
        <begin position="634"/>
        <end position="666"/>
    </location>
</feature>
<evidence type="ECO:0000256" key="5">
    <source>
        <dbReference type="ARBA" id="ARBA00022970"/>
    </source>
</evidence>
<comment type="caution">
    <text evidence="12">The sequence shown here is derived from an EMBL/GenBank/DDBJ whole genome shotgun (WGS) entry which is preliminary data.</text>
</comment>
<evidence type="ECO:0000256" key="4">
    <source>
        <dbReference type="ARBA" id="ARBA00022692"/>
    </source>
</evidence>
<evidence type="ECO:0000313" key="12">
    <source>
        <dbReference type="EMBL" id="ODH25959.1"/>
    </source>
</evidence>
<keyword evidence="2" id="KW-0813">Transport</keyword>
<evidence type="ECO:0000256" key="6">
    <source>
        <dbReference type="ARBA" id="ARBA00022989"/>
    </source>
</evidence>
<feature type="transmembrane region" description="Helical" evidence="9">
    <location>
        <begin position="687"/>
        <end position="713"/>
    </location>
</feature>
<gene>
    <name evidence="12" type="ORF">ACO22_04910</name>
</gene>
<dbReference type="SUPFAM" id="SSF51206">
    <property type="entry name" value="cAMP-binding domain-like"/>
    <property type="match status" value="1"/>
</dbReference>
<evidence type="ECO:0000313" key="13">
    <source>
        <dbReference type="Proteomes" id="UP000242814"/>
    </source>
</evidence>
<dbReference type="InterPro" id="IPR011547">
    <property type="entry name" value="SLC26A/SulP_dom"/>
</dbReference>
<dbReference type="PANTHER" id="PTHR43310:SF4">
    <property type="entry name" value="AFR304WP"/>
    <property type="match status" value="1"/>
</dbReference>
<name>A0A1D2JBU5_PARBR</name>
<dbReference type="CDD" id="cd00038">
    <property type="entry name" value="CAP_ED"/>
    <property type="match status" value="1"/>
</dbReference>
<feature type="transmembrane region" description="Helical" evidence="9">
    <location>
        <begin position="464"/>
        <end position="486"/>
    </location>
</feature>
<evidence type="ECO:0000256" key="1">
    <source>
        <dbReference type="ARBA" id="ARBA00004128"/>
    </source>
</evidence>
<feature type="transmembrane region" description="Helical" evidence="9">
    <location>
        <begin position="493"/>
        <end position="514"/>
    </location>
</feature>
<dbReference type="Pfam" id="PF01740">
    <property type="entry name" value="STAS"/>
    <property type="match status" value="1"/>
</dbReference>
<keyword evidence="7 9" id="KW-0472">Membrane</keyword>
<feature type="transmembrane region" description="Helical" evidence="9">
    <location>
        <begin position="296"/>
        <end position="317"/>
    </location>
</feature>
<dbReference type="PROSITE" id="PS50042">
    <property type="entry name" value="CNMP_BINDING_3"/>
    <property type="match status" value="1"/>
</dbReference>
<organism evidence="12 13">
    <name type="scientific">Paracoccidioides brasiliensis</name>
    <dbReference type="NCBI Taxonomy" id="121759"/>
    <lineage>
        <taxon>Eukaryota</taxon>
        <taxon>Fungi</taxon>
        <taxon>Dikarya</taxon>
        <taxon>Ascomycota</taxon>
        <taxon>Pezizomycotina</taxon>
        <taxon>Eurotiomycetes</taxon>
        <taxon>Eurotiomycetidae</taxon>
        <taxon>Onygenales</taxon>
        <taxon>Ajellomycetaceae</taxon>
        <taxon>Paracoccidioides</taxon>
    </lineage>
</organism>
<dbReference type="InterPro" id="IPR002645">
    <property type="entry name" value="STAS_dom"/>
</dbReference>
<keyword evidence="3" id="KW-0926">Vacuole</keyword>